<dbReference type="VEuPathDB" id="FungiDB:I7I53_01368"/>
<gene>
    <name evidence="1" type="ORF">I7I53_01368</name>
</gene>
<evidence type="ECO:0000313" key="1">
    <source>
        <dbReference type="EMBL" id="QSS53948.1"/>
    </source>
</evidence>
<accession>A0A8A1LHU2</accession>
<dbReference type="Proteomes" id="UP000663419">
    <property type="component" value="Chromosome 3"/>
</dbReference>
<reference evidence="1" key="1">
    <citation type="submission" date="2021-01" db="EMBL/GenBank/DDBJ databases">
        <title>Chromosome-level genome assembly of a human fungal pathogen reveals clustering of transcriptionally co-regulated genes.</title>
        <authorList>
            <person name="Voorhies M."/>
            <person name="Cohen S."/>
            <person name="Shea T.P."/>
            <person name="Petrus S."/>
            <person name="Munoz J.F."/>
            <person name="Poplawski S."/>
            <person name="Goldman W.E."/>
            <person name="Michael T."/>
            <person name="Cuomo C.A."/>
            <person name="Sil A."/>
            <person name="Beyhan S."/>
        </authorList>
    </citation>
    <scope>NUCLEOTIDE SEQUENCE</scope>
    <source>
        <strain evidence="1">H88</strain>
    </source>
</reference>
<proteinExistence type="predicted"/>
<evidence type="ECO:0000313" key="2">
    <source>
        <dbReference type="Proteomes" id="UP000663419"/>
    </source>
</evidence>
<dbReference type="AlphaFoldDB" id="A0A8A1LHU2"/>
<sequence>MQDYEHVTTLLPRPSRVLRLCIFSRDMGKQVEHILEVLLTHTILNKAALSMVECQFAQKELFRS</sequence>
<name>A0A8A1LHU2_AJEC8</name>
<protein>
    <submittedName>
        <fullName evidence="1">Uncharacterized protein</fullName>
    </submittedName>
</protein>
<organism evidence="1 2">
    <name type="scientific">Ajellomyces capsulatus (strain H88)</name>
    <name type="common">Darling's disease fungus</name>
    <name type="synonym">Histoplasma capsulatum</name>
    <dbReference type="NCBI Taxonomy" id="544711"/>
    <lineage>
        <taxon>Eukaryota</taxon>
        <taxon>Fungi</taxon>
        <taxon>Dikarya</taxon>
        <taxon>Ascomycota</taxon>
        <taxon>Pezizomycotina</taxon>
        <taxon>Eurotiomycetes</taxon>
        <taxon>Eurotiomycetidae</taxon>
        <taxon>Onygenales</taxon>
        <taxon>Ajellomycetaceae</taxon>
        <taxon>Histoplasma</taxon>
    </lineage>
</organism>
<dbReference type="EMBL" id="CP069104">
    <property type="protein sequence ID" value="QSS53948.1"/>
    <property type="molecule type" value="Genomic_DNA"/>
</dbReference>